<evidence type="ECO:0000313" key="14">
    <source>
        <dbReference type="Proteomes" id="UP000049983"/>
    </source>
</evidence>
<evidence type="ECO:0000256" key="6">
    <source>
        <dbReference type="ARBA" id="ARBA00022679"/>
    </source>
</evidence>
<protein>
    <recommendedName>
        <fullName evidence="4">methanethiol S-methyltransferase</fullName>
        <ecNumber evidence="4">2.1.1.334</ecNumber>
    </recommendedName>
</protein>
<evidence type="ECO:0000256" key="2">
    <source>
        <dbReference type="ARBA" id="ARBA00004141"/>
    </source>
</evidence>
<feature type="transmembrane region" description="Helical" evidence="12">
    <location>
        <begin position="193"/>
        <end position="212"/>
    </location>
</feature>
<feature type="transmembrane region" description="Helical" evidence="12">
    <location>
        <begin position="7"/>
        <end position="29"/>
    </location>
</feature>
<feature type="transmembrane region" description="Helical" evidence="12">
    <location>
        <begin position="115"/>
        <end position="139"/>
    </location>
</feature>
<gene>
    <name evidence="13" type="ORF">LA5096_03573</name>
</gene>
<dbReference type="GO" id="GO:0008168">
    <property type="term" value="F:methyltransferase activity"/>
    <property type="evidence" value="ECO:0007669"/>
    <property type="project" value="UniProtKB-KW"/>
</dbReference>
<sequence length="252" mass="28524">MKRPVLLLYGIVSYAAFNISFLYLAGFLLDVGVPKSINEGNVASLGIAAVTNFGLIFLFGFFHSLMARQWFKNWWTRFVPVEAERSTYVLQAAAFLSLLMGFWKPMPAEIWSVTGWSAVAVYLVFAIGLTILLLSTFLIDHFELFGLRQVWSAGRGSSMPSPRFRTPLLYKLVRHPMQLGVMLAFFATPHMTVGHLFFAVAMTGYVLIGLYFEERALVREFGDNYRDYQARVTMLLPNPLRLFSRAPSKHAA</sequence>
<name>A0A0M7AG80_9HYPH</name>
<evidence type="ECO:0000313" key="13">
    <source>
        <dbReference type="EMBL" id="CTQ73220.1"/>
    </source>
</evidence>
<keyword evidence="5" id="KW-0489">Methyltransferase</keyword>
<keyword evidence="6" id="KW-0808">Transferase</keyword>
<dbReference type="Gene3D" id="1.20.120.1630">
    <property type="match status" value="1"/>
</dbReference>
<keyword evidence="9 12" id="KW-1133">Transmembrane helix</keyword>
<comment type="catalytic activity">
    <reaction evidence="11">
        <text>methanethiol + S-adenosyl-L-methionine = dimethyl sulfide + S-adenosyl-L-homocysteine + H(+)</text>
        <dbReference type="Rhea" id="RHEA:50428"/>
        <dbReference type="ChEBI" id="CHEBI:15378"/>
        <dbReference type="ChEBI" id="CHEBI:16007"/>
        <dbReference type="ChEBI" id="CHEBI:17437"/>
        <dbReference type="ChEBI" id="CHEBI:57856"/>
        <dbReference type="ChEBI" id="CHEBI:59789"/>
        <dbReference type="EC" id="2.1.1.334"/>
    </reaction>
</comment>
<accession>A0A0M7AG80</accession>
<keyword evidence="7" id="KW-0949">S-adenosyl-L-methionine</keyword>
<dbReference type="Proteomes" id="UP000049983">
    <property type="component" value="Unassembled WGS sequence"/>
</dbReference>
<evidence type="ECO:0000256" key="3">
    <source>
        <dbReference type="ARBA" id="ARBA00010631"/>
    </source>
</evidence>
<evidence type="ECO:0000256" key="4">
    <source>
        <dbReference type="ARBA" id="ARBA00012149"/>
    </source>
</evidence>
<comment type="subcellular location">
    <subcellularLocation>
        <location evidence="2">Membrane</location>
        <topology evidence="2">Multi-pass membrane protein</topology>
    </subcellularLocation>
</comment>
<dbReference type="AlphaFoldDB" id="A0A0M7AG80"/>
<dbReference type="OrthoDB" id="9789029at2"/>
<evidence type="ECO:0000256" key="12">
    <source>
        <dbReference type="SAM" id="Phobius"/>
    </source>
</evidence>
<keyword evidence="14" id="KW-1185">Reference proteome</keyword>
<dbReference type="PANTHER" id="PTHR31040">
    <property type="entry name" value="NURIM"/>
    <property type="match status" value="1"/>
</dbReference>
<evidence type="ECO:0000256" key="10">
    <source>
        <dbReference type="ARBA" id="ARBA00023136"/>
    </source>
</evidence>
<dbReference type="STRING" id="311410.LA5095_00433"/>
<organism evidence="13 14">
    <name type="scientific">Roseibium album</name>
    <dbReference type="NCBI Taxonomy" id="311410"/>
    <lineage>
        <taxon>Bacteria</taxon>
        <taxon>Pseudomonadati</taxon>
        <taxon>Pseudomonadota</taxon>
        <taxon>Alphaproteobacteria</taxon>
        <taxon>Hyphomicrobiales</taxon>
        <taxon>Stappiaceae</taxon>
        <taxon>Roseibium</taxon>
    </lineage>
</organism>
<dbReference type="GO" id="GO:0032259">
    <property type="term" value="P:methylation"/>
    <property type="evidence" value="ECO:0007669"/>
    <property type="project" value="UniProtKB-KW"/>
</dbReference>
<dbReference type="InterPro" id="IPR033580">
    <property type="entry name" value="Nurim-like"/>
</dbReference>
<dbReference type="GeneID" id="97670911"/>
<dbReference type="NCBIfam" id="NF045656">
    <property type="entry name" value="MeththiolMtaseMddA"/>
    <property type="match status" value="1"/>
</dbReference>
<comment type="similarity">
    <text evidence="3">Belongs to the nurim family.</text>
</comment>
<dbReference type="EMBL" id="CXWC01000011">
    <property type="protein sequence ID" value="CTQ73220.1"/>
    <property type="molecule type" value="Genomic_DNA"/>
</dbReference>
<dbReference type="PANTHER" id="PTHR31040:SF1">
    <property type="entry name" value="NURIM"/>
    <property type="match status" value="1"/>
</dbReference>
<keyword evidence="10 12" id="KW-0472">Membrane</keyword>
<dbReference type="InterPro" id="IPR054700">
    <property type="entry name" value="MddA"/>
</dbReference>
<dbReference type="EC" id="2.1.1.334" evidence="4"/>
<comment type="function">
    <text evidence="1">Catalyzes the methylation of methanethiol (MeSH) to yield dimethylsulphide (DMS).</text>
</comment>
<evidence type="ECO:0000256" key="8">
    <source>
        <dbReference type="ARBA" id="ARBA00022692"/>
    </source>
</evidence>
<evidence type="ECO:0000256" key="9">
    <source>
        <dbReference type="ARBA" id="ARBA00022989"/>
    </source>
</evidence>
<evidence type="ECO:0000256" key="7">
    <source>
        <dbReference type="ARBA" id="ARBA00022691"/>
    </source>
</evidence>
<evidence type="ECO:0000256" key="1">
    <source>
        <dbReference type="ARBA" id="ARBA00002096"/>
    </source>
</evidence>
<feature type="transmembrane region" description="Helical" evidence="12">
    <location>
        <begin position="41"/>
        <end position="65"/>
    </location>
</feature>
<evidence type="ECO:0000256" key="5">
    <source>
        <dbReference type="ARBA" id="ARBA00022603"/>
    </source>
</evidence>
<reference evidence="14" key="1">
    <citation type="submission" date="2015-07" db="EMBL/GenBank/DDBJ databases">
        <authorList>
            <person name="Rodrigo-Torres Lidia"/>
            <person name="Arahal R.David."/>
        </authorList>
    </citation>
    <scope>NUCLEOTIDE SEQUENCE [LARGE SCALE GENOMIC DNA]</scope>
    <source>
        <strain evidence="14">CECT 5096</strain>
    </source>
</reference>
<proteinExistence type="inferred from homology"/>
<evidence type="ECO:0000256" key="11">
    <source>
        <dbReference type="ARBA" id="ARBA00048134"/>
    </source>
</evidence>
<dbReference type="GO" id="GO:0016020">
    <property type="term" value="C:membrane"/>
    <property type="evidence" value="ECO:0007669"/>
    <property type="project" value="UniProtKB-SubCell"/>
</dbReference>
<keyword evidence="8 12" id="KW-0812">Transmembrane</keyword>
<dbReference type="RefSeq" id="WP_055111517.1">
    <property type="nucleotide sequence ID" value="NZ_CXWA01000006.1"/>
</dbReference>